<feature type="domain" description="DUF632" evidence="2">
    <location>
        <begin position="330"/>
        <end position="674"/>
    </location>
</feature>
<feature type="region of interest" description="Disordered" evidence="1">
    <location>
        <begin position="208"/>
        <end position="326"/>
    </location>
</feature>
<feature type="compositionally biased region" description="Low complexity" evidence="1">
    <location>
        <begin position="408"/>
        <end position="417"/>
    </location>
</feature>
<feature type="region of interest" description="Disordered" evidence="1">
    <location>
        <begin position="141"/>
        <end position="173"/>
    </location>
</feature>
<feature type="domain" description="DUF630" evidence="3">
    <location>
        <begin position="1"/>
        <end position="59"/>
    </location>
</feature>
<accession>A0A251L0M0</accession>
<gene>
    <name evidence="4" type="ORF">MANES_04G052500</name>
</gene>
<dbReference type="Gramene" id="Manes.04G052500.5.v8.1">
    <property type="protein sequence ID" value="Manes.04G052500.5.v8.1.CDS"/>
    <property type="gene ID" value="Manes.04G052500.v8.1"/>
</dbReference>
<keyword evidence="5" id="KW-1185">Reference proteome</keyword>
<evidence type="ECO:0000313" key="5">
    <source>
        <dbReference type="Proteomes" id="UP000091857"/>
    </source>
</evidence>
<dbReference type="OrthoDB" id="694308at2759"/>
<evidence type="ECO:0000313" key="4">
    <source>
        <dbReference type="EMBL" id="OAY52038.1"/>
    </source>
</evidence>
<evidence type="ECO:0008006" key="6">
    <source>
        <dbReference type="Google" id="ProtNLM"/>
    </source>
</evidence>
<organism evidence="4 5">
    <name type="scientific">Manihot esculenta</name>
    <name type="common">Cassava</name>
    <name type="synonym">Jatropha manihot</name>
    <dbReference type="NCBI Taxonomy" id="3983"/>
    <lineage>
        <taxon>Eukaryota</taxon>
        <taxon>Viridiplantae</taxon>
        <taxon>Streptophyta</taxon>
        <taxon>Embryophyta</taxon>
        <taxon>Tracheophyta</taxon>
        <taxon>Spermatophyta</taxon>
        <taxon>Magnoliopsida</taxon>
        <taxon>eudicotyledons</taxon>
        <taxon>Gunneridae</taxon>
        <taxon>Pentapetalae</taxon>
        <taxon>rosids</taxon>
        <taxon>fabids</taxon>
        <taxon>Malpighiales</taxon>
        <taxon>Euphorbiaceae</taxon>
        <taxon>Crotonoideae</taxon>
        <taxon>Manihoteae</taxon>
        <taxon>Manihot</taxon>
    </lineage>
</organism>
<dbReference type="Pfam" id="PF04783">
    <property type="entry name" value="DUF630"/>
    <property type="match status" value="1"/>
</dbReference>
<dbReference type="STRING" id="3983.A0A251L0M0"/>
<sequence>MGVQSSKIEEDKALQLCRERKKFVRQALDGRCSLAAAHVSYVQSLKNTGTALRKFIEPEAPLESSLYTSTNATPEPLALTEKSISHFSISSRSLSHPVDATENLSPSPSPPSSSRFQANYMKFRGFSSKKVEEAPPVVVTGTVTSSSTPQNITPRSTEKPESSPFEASSVPPGTPPWDYFGLFHPIDHQFSSQEGREMKSGLENVDDIRQLREEEGIPELEDEEGEHSFHASEEFEDSEDEFDDPPADTLVRSFENLNRVQDHVAPSASPAMPAGSVNSETELVNGEKSNSPDLSPLRTPSPAVAVSSETKKKPVKEERSESKVSPKDFFSSIKDIEYLFIKASEAGKEVPRMLEANKLHFRPIFPGKENGSLASTFLKACFSCGEDPSQVQEEPAQNSVKYLTWHRTTSSRSSSSRNPLGSNAKDDSASADLTANIFENFCMISGSHASTLDRLYAWERKLYDEVKASWMVRREYDVKRTILRQLESKGENSNKIDKTRAVVKDLHSRIRVAIHRIDSISKRIEELRDKELQPQLEELIDGLSRMWEVMFECHKLQFNIISVAYTNGTAKISIQSESHRQVTILLENELDSLSSCFAKWIGSQKSYLQAINEWLFKCVLLPEKPTKKKRKQPNPSLTLRRNGPPIYVTCGAWLEKLEALPAKQVGDAMKGLVGETAHLLPRQEKNQGKNANLGSWKADNGSDSGINMLRDEASEDCISGFEHFQSSLEGFLGQLNNFAECSVRMYGELQKAIRDAKNPPPQYPLEPQVV</sequence>
<dbReference type="EMBL" id="CM004390">
    <property type="protein sequence ID" value="OAY52037.1"/>
    <property type="molecule type" value="Genomic_DNA"/>
</dbReference>
<dbReference type="EMBL" id="CM004390">
    <property type="protein sequence ID" value="OAY52038.1"/>
    <property type="molecule type" value="Genomic_DNA"/>
</dbReference>
<dbReference type="Gramene" id="Manes.04G052500.4.v8.1">
    <property type="protein sequence ID" value="Manes.04G052500.4.v8.1.CDS"/>
    <property type="gene ID" value="Manes.04G052500.v8.1"/>
</dbReference>
<feature type="compositionally biased region" description="Polar residues" evidence="1">
    <location>
        <begin position="277"/>
        <end position="293"/>
    </location>
</feature>
<dbReference type="Pfam" id="PF04782">
    <property type="entry name" value="DUF632"/>
    <property type="match status" value="1"/>
</dbReference>
<dbReference type="InterPro" id="IPR006868">
    <property type="entry name" value="DUF630"/>
</dbReference>
<name>A0A251L0M0_MANES</name>
<dbReference type="AlphaFoldDB" id="A0A251L0M0"/>
<feature type="compositionally biased region" description="Basic and acidic residues" evidence="1">
    <location>
        <begin position="309"/>
        <end position="326"/>
    </location>
</feature>
<dbReference type="PANTHER" id="PTHR21450">
    <property type="entry name" value="PROTEIN ALTERED PHOSPHATE STARVATION RESPONSE 1"/>
    <property type="match status" value="1"/>
</dbReference>
<reference evidence="4 5" key="1">
    <citation type="submission" date="2016-02" db="EMBL/GenBank/DDBJ databases">
        <title>WGS assembly of Manihot esculenta.</title>
        <authorList>
            <person name="Bredeson J.V."/>
            <person name="Prochnik S.E."/>
            <person name="Lyons J.B."/>
            <person name="Schmutz J."/>
            <person name="Grimwood J."/>
            <person name="Vrebalov J."/>
            <person name="Bart R.S."/>
            <person name="Amuge T."/>
            <person name="Ferguson M.E."/>
            <person name="Green R."/>
            <person name="Putnam N."/>
            <person name="Stites J."/>
            <person name="Rounsley S."/>
            <person name="Rokhsar D.S."/>
        </authorList>
    </citation>
    <scope>NUCLEOTIDE SEQUENCE [LARGE SCALE GENOMIC DNA]</scope>
    <source>
        <strain evidence="5">cv. AM560-2</strain>
        <tissue evidence="4">Leaf</tissue>
    </source>
</reference>
<feature type="compositionally biased region" description="Acidic residues" evidence="1">
    <location>
        <begin position="216"/>
        <end position="225"/>
    </location>
</feature>
<protein>
    <recommendedName>
        <fullName evidence="6">DUF632 domain-containing protein</fullName>
    </recommendedName>
</protein>
<feature type="compositionally biased region" description="Low complexity" evidence="1">
    <location>
        <begin position="265"/>
        <end position="276"/>
    </location>
</feature>
<evidence type="ECO:0000256" key="1">
    <source>
        <dbReference type="SAM" id="MobiDB-lite"/>
    </source>
</evidence>
<dbReference type="Proteomes" id="UP000091857">
    <property type="component" value="Chromosome 4"/>
</dbReference>
<proteinExistence type="predicted"/>
<evidence type="ECO:0000259" key="2">
    <source>
        <dbReference type="Pfam" id="PF04782"/>
    </source>
</evidence>
<feature type="compositionally biased region" description="Acidic residues" evidence="1">
    <location>
        <begin position="234"/>
        <end position="246"/>
    </location>
</feature>
<feature type="region of interest" description="Disordered" evidence="1">
    <location>
        <begin position="408"/>
        <end position="427"/>
    </location>
</feature>
<dbReference type="PANTHER" id="PTHR21450:SF6">
    <property type="entry name" value="EXPRESSED PROTEIN"/>
    <property type="match status" value="1"/>
</dbReference>
<evidence type="ECO:0000259" key="3">
    <source>
        <dbReference type="Pfam" id="PF04783"/>
    </source>
</evidence>
<feature type="region of interest" description="Disordered" evidence="1">
    <location>
        <begin position="97"/>
        <end position="116"/>
    </location>
</feature>
<dbReference type="InterPro" id="IPR006867">
    <property type="entry name" value="DUF632"/>
</dbReference>